<dbReference type="Gene3D" id="3.20.20.10">
    <property type="entry name" value="Alanine racemase"/>
    <property type="match status" value="1"/>
</dbReference>
<name>A0A5C8ZEL0_9ACTN</name>
<dbReference type="PANTHER" id="PTHR28004">
    <property type="entry name" value="ZGC:162816-RELATED"/>
    <property type="match status" value="1"/>
</dbReference>
<dbReference type="Proteomes" id="UP000321234">
    <property type="component" value="Unassembled WGS sequence"/>
</dbReference>
<keyword evidence="3" id="KW-1185">Reference proteome</keyword>
<dbReference type="InterPro" id="IPR051466">
    <property type="entry name" value="D-amino_acid_metab_enzyme"/>
</dbReference>
<dbReference type="Gene3D" id="2.40.37.20">
    <property type="entry name" value="D-serine dehydratase-like domain"/>
    <property type="match status" value="1"/>
</dbReference>
<evidence type="ECO:0000313" key="3">
    <source>
        <dbReference type="Proteomes" id="UP000321234"/>
    </source>
</evidence>
<dbReference type="InterPro" id="IPR042208">
    <property type="entry name" value="D-ser_dehydrat-like_sf"/>
</dbReference>
<dbReference type="EMBL" id="VKAC01000005">
    <property type="protein sequence ID" value="TXR56272.1"/>
    <property type="molecule type" value="Genomic_DNA"/>
</dbReference>
<gene>
    <name evidence="2" type="ORF">FMM08_09080</name>
</gene>
<dbReference type="InterPro" id="IPR026956">
    <property type="entry name" value="D-ser_dehydrat-like_dom"/>
</dbReference>
<dbReference type="SMART" id="SM01119">
    <property type="entry name" value="D-ser_dehydrat"/>
    <property type="match status" value="1"/>
</dbReference>
<comment type="caution">
    <text evidence="2">The sequence shown here is derived from an EMBL/GenBank/DDBJ whole genome shotgun (WGS) entry which is preliminary data.</text>
</comment>
<proteinExistence type="predicted"/>
<evidence type="ECO:0000313" key="2">
    <source>
        <dbReference type="EMBL" id="TXR56272.1"/>
    </source>
</evidence>
<feature type="domain" description="D-serine dehydratase-like" evidence="1">
    <location>
        <begin position="347"/>
        <end position="448"/>
    </location>
</feature>
<evidence type="ECO:0000259" key="1">
    <source>
        <dbReference type="SMART" id="SM01119"/>
    </source>
</evidence>
<dbReference type="InterPro" id="IPR029066">
    <property type="entry name" value="PLP-binding_barrel"/>
</dbReference>
<dbReference type="SUPFAM" id="SSF51419">
    <property type="entry name" value="PLP-binding barrel"/>
    <property type="match status" value="1"/>
</dbReference>
<accession>A0A5C8ZEL0</accession>
<sequence length="469" mass="47049">MSGPVSSPVSGGRFDADAVGVLGPWAKAVPVSAWGATGADWVDGVGAVDGAPPVLSDLPTPVLTLDASAVAHNTAAMAAWARGAGGPAGRGVDLAPHGKTSMAPALWRAQLAAGAWAVTVATPWQLAVALDAGVPRVLVAGPLLDARVHALAAQALAGGSDRQVLVWADGADVVAATAAARAGSGAGTAVEGSPPLDVLVELGAPGRRTGARSVEAALGVARAVAAAPGLRLAGATGYEGALVHDASAASLGVVRSWLRELRTLHARMREEGLLSERLPGGAVLSAGGSAYFDLVAEELADLHDPLGESGPPTRVVVRAGASVAHDDGFYASVTPASRGTGPALRAGLHGWARVISRPEPGLALLDAGKRDLPFDEGLPVAQAVRRGGRGPARPLAPEEVTTTALNDQHTFLRLTGGADHLAVGDVVRLGLSHPCTAFDRWGLLPVLDSADGAGGDEPRVVGLLRTVFG</sequence>
<reference evidence="2 3" key="1">
    <citation type="submission" date="2019-07" db="EMBL/GenBank/DDBJ databases">
        <title>Quadrisphaera sp. strain DD2A genome sequencing and assembly.</title>
        <authorList>
            <person name="Kim I."/>
        </authorList>
    </citation>
    <scope>NUCLEOTIDE SEQUENCE [LARGE SCALE GENOMIC DNA]</scope>
    <source>
        <strain evidence="2 3">DD2A</strain>
    </source>
</reference>
<dbReference type="Pfam" id="PF14031">
    <property type="entry name" value="D-ser_dehydrat"/>
    <property type="match status" value="1"/>
</dbReference>
<dbReference type="PANTHER" id="PTHR28004:SF8">
    <property type="entry name" value="D-SERINE DEAMINASE"/>
    <property type="match status" value="1"/>
</dbReference>
<dbReference type="OrthoDB" id="9811417at2"/>
<organism evidence="2 3">
    <name type="scientific">Quadrisphaera setariae</name>
    <dbReference type="NCBI Taxonomy" id="2593304"/>
    <lineage>
        <taxon>Bacteria</taxon>
        <taxon>Bacillati</taxon>
        <taxon>Actinomycetota</taxon>
        <taxon>Actinomycetes</taxon>
        <taxon>Kineosporiales</taxon>
        <taxon>Kineosporiaceae</taxon>
        <taxon>Quadrisphaera</taxon>
    </lineage>
</organism>
<dbReference type="AlphaFoldDB" id="A0A5C8ZEL0"/>
<protein>
    <submittedName>
        <fullName evidence="2">Amino acid deaminase</fullName>
    </submittedName>
</protein>